<comment type="caution">
    <text evidence="1">The sequence shown here is derived from an EMBL/GenBank/DDBJ whole genome shotgun (WGS) entry which is preliminary data.</text>
</comment>
<dbReference type="RefSeq" id="WP_232897053.1">
    <property type="nucleotide sequence ID" value="NZ_JAJSRF020000001.1"/>
</dbReference>
<reference evidence="1" key="1">
    <citation type="submission" date="2023-06" db="EMBL/GenBank/DDBJ databases">
        <title>MBL-encoding genomic islands in Pseudomonas spp. in Poland.</title>
        <authorList>
            <person name="Urbanowicz P."/>
            <person name="Izdebski R."/>
            <person name="Biedrzycka M."/>
            <person name="Gniadkowski M."/>
        </authorList>
    </citation>
    <scope>NUCLEOTIDE SEQUENCE</scope>
    <source>
        <strain evidence="1">NMI5768_13</strain>
    </source>
</reference>
<name>A0AAW7HRQ6_9PSED</name>
<gene>
    <name evidence="1" type="ORF">LU674_011300</name>
</gene>
<sequence>MTVSTTESVVEYISGGPAFPIPYRFLQDSDIQAVLVDQVGNAETLVLGTQYTLAGAGTQSGGTLTSAYAAGVLATPGATLTISRVMSPVQPTDLRNQGRFLAETHESVFDRLTMLIQQSLALAGRALTRPWGKNYYDAQGRQIKNLGTPTAPNDATNKGYVDAADNEINSRIDSLSAGLPGTNHAFPWSTTTTQSTKTLTPGFTFASATLYLNGIAQTYGKSFAVSGNQIVLAEAIPAGTEVYAILGQNVVPSPGYDDALKNYDELYLYQGSADGILITSPGIYGHYTRLGVLPGYTNDGGYHVVSANGVVWERDFTGNMQAIWFRYGANNDSTALSLAAKAATAYVNNSDGDYPLVPYCPWANVDLSASTWTLTEEVDTAGREIVWNVPVGCRIVGPEFINGRLLRDGNKVTDFHHGILDSSTGFSVLCNRKMDEMIPVGGIGTASRLSAGNGRDTVGAYFGNKIPAPTYSASAVASYSASGVTLATPMTDTQLRRMRRGMIIQTRHSTRYAGYVNSWTANSVSVLGGWFLVDGTPVGTPSTPAGTDGLDINVFRKAWAVNGNTFIDAGSYGNEIVGAEFGVSNAKGQSAGMGGNIATYGVLSASLQADANDYYNTYSYITGGRWVNGFVPIGGVRNAFIYRGDLGRADELQKLLTGINSSGAIFFDVDSLGNIAAGRQGGAVLSPWTMKLHSSGQPNDYDGYLSCTGGTSGNGAGIIEIGAGQVTLNAPAIDAKGVIRPDTDLGRSIGQLARRFLDTFSQRLRPGAGAVIWTSGTGSPEGVLTAPAGSLYTRTDGGSGTTLYVKESGAGNTGWVAK</sequence>
<dbReference type="Proteomes" id="UP001165439">
    <property type="component" value="Unassembled WGS sequence"/>
</dbReference>
<organism evidence="1 2">
    <name type="scientific">Pseudomonas alloputida</name>
    <dbReference type="NCBI Taxonomy" id="1940621"/>
    <lineage>
        <taxon>Bacteria</taxon>
        <taxon>Pseudomonadati</taxon>
        <taxon>Pseudomonadota</taxon>
        <taxon>Gammaproteobacteria</taxon>
        <taxon>Pseudomonadales</taxon>
        <taxon>Pseudomonadaceae</taxon>
        <taxon>Pseudomonas</taxon>
    </lineage>
</organism>
<dbReference type="AlphaFoldDB" id="A0AAW7HRQ6"/>
<dbReference type="EMBL" id="JAJSRF020000001">
    <property type="protein sequence ID" value="MDM3952912.1"/>
    <property type="molecule type" value="Genomic_DNA"/>
</dbReference>
<evidence type="ECO:0008006" key="3">
    <source>
        <dbReference type="Google" id="ProtNLM"/>
    </source>
</evidence>
<evidence type="ECO:0000313" key="2">
    <source>
        <dbReference type="Proteomes" id="UP001165439"/>
    </source>
</evidence>
<evidence type="ECO:0000313" key="1">
    <source>
        <dbReference type="EMBL" id="MDM3952912.1"/>
    </source>
</evidence>
<protein>
    <recommendedName>
        <fullName evidence="3">Phage tail protein</fullName>
    </recommendedName>
</protein>
<proteinExistence type="predicted"/>
<accession>A0AAW7HRQ6</accession>